<evidence type="ECO:0000256" key="1">
    <source>
        <dbReference type="SAM" id="Phobius"/>
    </source>
</evidence>
<feature type="transmembrane region" description="Helical" evidence="1">
    <location>
        <begin position="20"/>
        <end position="39"/>
    </location>
</feature>
<keyword evidence="1" id="KW-0812">Transmembrane</keyword>
<proteinExistence type="predicted"/>
<dbReference type="EMBL" id="GGEC01076609">
    <property type="protein sequence ID" value="MBX57093.1"/>
    <property type="molecule type" value="Transcribed_RNA"/>
</dbReference>
<protein>
    <submittedName>
        <fullName evidence="2">Uncharacterized protein</fullName>
    </submittedName>
</protein>
<organism evidence="2">
    <name type="scientific">Rhizophora mucronata</name>
    <name type="common">Asiatic mangrove</name>
    <dbReference type="NCBI Taxonomy" id="61149"/>
    <lineage>
        <taxon>Eukaryota</taxon>
        <taxon>Viridiplantae</taxon>
        <taxon>Streptophyta</taxon>
        <taxon>Embryophyta</taxon>
        <taxon>Tracheophyta</taxon>
        <taxon>Spermatophyta</taxon>
        <taxon>Magnoliopsida</taxon>
        <taxon>eudicotyledons</taxon>
        <taxon>Gunneridae</taxon>
        <taxon>Pentapetalae</taxon>
        <taxon>rosids</taxon>
        <taxon>fabids</taxon>
        <taxon>Malpighiales</taxon>
        <taxon>Rhizophoraceae</taxon>
        <taxon>Rhizophora</taxon>
    </lineage>
</organism>
<dbReference type="AlphaFoldDB" id="A0A2P2PQX4"/>
<keyword evidence="1" id="KW-1133">Transmembrane helix</keyword>
<evidence type="ECO:0000313" key="2">
    <source>
        <dbReference type="EMBL" id="MBX57093.1"/>
    </source>
</evidence>
<keyword evidence="1" id="KW-0472">Membrane</keyword>
<reference evidence="2" key="1">
    <citation type="submission" date="2018-02" db="EMBL/GenBank/DDBJ databases">
        <title>Rhizophora mucronata_Transcriptome.</title>
        <authorList>
            <person name="Meera S.P."/>
            <person name="Sreeshan A."/>
            <person name="Augustine A."/>
        </authorList>
    </citation>
    <scope>NUCLEOTIDE SEQUENCE</scope>
    <source>
        <tissue evidence="2">Leaf</tissue>
    </source>
</reference>
<accession>A0A2P2PQX4</accession>
<name>A0A2P2PQX4_RHIMU</name>
<sequence length="79" mass="9330">MTLTGGNESKFNTLAHDVYTLIYLPLCTLIYVSTIPNMIETNETIQHSREHSRIIARTEYIRKYINTYLYTLLYPCTYM</sequence>